<dbReference type="SMART" id="SM00357">
    <property type="entry name" value="CSP"/>
    <property type="match status" value="1"/>
</dbReference>
<name>T2M265_HYDVU</name>
<dbReference type="GO" id="GO:0043488">
    <property type="term" value="P:regulation of mRNA stability"/>
    <property type="evidence" value="ECO:0007669"/>
    <property type="project" value="TreeGrafter"/>
</dbReference>
<dbReference type="InterPro" id="IPR002059">
    <property type="entry name" value="CSP_DNA-bd"/>
</dbReference>
<dbReference type="AlphaFoldDB" id="T2M265"/>
<dbReference type="Gene3D" id="2.40.50.140">
    <property type="entry name" value="Nucleic acid-binding proteins"/>
    <property type="match status" value="1"/>
</dbReference>
<dbReference type="GO" id="GO:0005737">
    <property type="term" value="C:cytoplasm"/>
    <property type="evidence" value="ECO:0007669"/>
    <property type="project" value="TreeGrafter"/>
</dbReference>
<evidence type="ECO:0000259" key="2">
    <source>
        <dbReference type="PROSITE" id="PS51857"/>
    </source>
</evidence>
<evidence type="ECO:0000313" key="3">
    <source>
        <dbReference type="EMBL" id="CDG66333.1"/>
    </source>
</evidence>
<reference evidence="3" key="1">
    <citation type="journal article" date="2013" name="Genome Biol. Evol.">
        <title>Punctuated emergences of genetic and phenotypic innovations in eumetazoan, bilaterian, euteleostome, and hominidae ancestors.</title>
        <authorList>
            <person name="Wenger Y."/>
            <person name="Galliot B."/>
        </authorList>
    </citation>
    <scope>NUCLEOTIDE SEQUENCE</scope>
    <source>
        <tissue evidence="3">Whole animals</tissue>
    </source>
</reference>
<sequence length="152" mass="17383">SLIVKMSTSNISLPVDTETPTKEDVPFAVPLSPKHISTRHRQFSIPSPIPCRRTRTTSVSKMAAESDLLNGTVVSFCREKGHGFVKPDNEERNVFLHISDIEDEYVVQTGDRVEFRTIPMPPKCVERMAVEVRLIELDKHKPHQRWDNKSDF</sequence>
<dbReference type="FunFam" id="2.40.50.140:FF:000086">
    <property type="entry name" value="Cold shock domain-containing protein C2"/>
    <property type="match status" value="1"/>
</dbReference>
<dbReference type="GO" id="GO:0003730">
    <property type="term" value="F:mRNA 3'-UTR binding"/>
    <property type="evidence" value="ECO:0007669"/>
    <property type="project" value="TreeGrafter"/>
</dbReference>
<protein>
    <submittedName>
        <fullName evidence="3">Cold shock domain-containing protein C2</fullName>
    </submittedName>
</protein>
<proteinExistence type="evidence at transcript level"/>
<dbReference type="InterPro" id="IPR052069">
    <property type="entry name" value="Ca-reg_mRNA-binding_domain"/>
</dbReference>
<dbReference type="Pfam" id="PF00313">
    <property type="entry name" value="CSD"/>
    <property type="match status" value="1"/>
</dbReference>
<evidence type="ECO:0000256" key="1">
    <source>
        <dbReference type="ARBA" id="ARBA00022553"/>
    </source>
</evidence>
<dbReference type="InterPro" id="IPR011129">
    <property type="entry name" value="CSD"/>
</dbReference>
<dbReference type="InterPro" id="IPR012340">
    <property type="entry name" value="NA-bd_OB-fold"/>
</dbReference>
<keyword evidence="1" id="KW-0597">Phosphoprotein</keyword>
<dbReference type="PROSITE" id="PS51857">
    <property type="entry name" value="CSD_2"/>
    <property type="match status" value="1"/>
</dbReference>
<feature type="non-terminal residue" evidence="3">
    <location>
        <position position="1"/>
    </location>
</feature>
<organism evidence="3">
    <name type="scientific">Hydra vulgaris</name>
    <name type="common">Hydra</name>
    <name type="synonym">Hydra attenuata</name>
    <dbReference type="NCBI Taxonomy" id="6087"/>
    <lineage>
        <taxon>Eukaryota</taxon>
        <taxon>Metazoa</taxon>
        <taxon>Cnidaria</taxon>
        <taxon>Hydrozoa</taxon>
        <taxon>Hydroidolina</taxon>
        <taxon>Anthoathecata</taxon>
        <taxon>Aplanulata</taxon>
        <taxon>Hydridae</taxon>
        <taxon>Hydra</taxon>
    </lineage>
</organism>
<accession>T2M265</accession>
<dbReference type="SUPFAM" id="SSF50249">
    <property type="entry name" value="Nucleic acid-binding proteins"/>
    <property type="match status" value="1"/>
</dbReference>
<dbReference type="EMBL" id="HAAD01000101">
    <property type="protein sequence ID" value="CDG66333.1"/>
    <property type="molecule type" value="mRNA"/>
</dbReference>
<dbReference type="PANTHER" id="PTHR12962">
    <property type="entry name" value="CALCIUM-REGULATED HEAT STABLE PROTEIN CRHSP-24-RELATED"/>
    <property type="match status" value="1"/>
</dbReference>
<gene>
    <name evidence="3" type="primary">CSDC2</name>
</gene>
<dbReference type="OrthoDB" id="448492at2759"/>
<feature type="domain" description="CSD" evidence="2">
    <location>
        <begin position="68"/>
        <end position="134"/>
    </location>
</feature>
<dbReference type="PANTHER" id="PTHR12962:SF1">
    <property type="entry name" value="COLD SHOCK DOMAIN-CONTAINING PROTEIN CG9705"/>
    <property type="match status" value="1"/>
</dbReference>